<sequence>MSVRFGMGLSLKSVGQSASRLELLCSHRAVFAGRFIQVQPGAARHILKATV</sequence>
<keyword evidence="2" id="KW-1185">Reference proteome</keyword>
<dbReference type="Proteomes" id="UP000651852">
    <property type="component" value="Unassembled WGS sequence"/>
</dbReference>
<name>A0ABR7AZD4_9PSED</name>
<protein>
    <submittedName>
        <fullName evidence="1">Uncharacterized protein</fullName>
    </submittedName>
</protein>
<accession>A0ABR7AZD4</accession>
<organism evidence="1 2">
    <name type="scientific">Pseudomonas folii</name>
    <dbReference type="NCBI Taxonomy" id="2762593"/>
    <lineage>
        <taxon>Bacteria</taxon>
        <taxon>Pseudomonadati</taxon>
        <taxon>Pseudomonadota</taxon>
        <taxon>Gammaproteobacteria</taxon>
        <taxon>Pseudomonadales</taxon>
        <taxon>Pseudomonadaceae</taxon>
        <taxon>Pseudomonas</taxon>
    </lineage>
</organism>
<dbReference type="RefSeq" id="WP_176469917.1">
    <property type="nucleotide sequence ID" value="NZ_JACONW010000041.1"/>
</dbReference>
<evidence type="ECO:0000313" key="2">
    <source>
        <dbReference type="Proteomes" id="UP000651852"/>
    </source>
</evidence>
<comment type="caution">
    <text evidence="1">The sequence shown here is derived from an EMBL/GenBank/DDBJ whole genome shotgun (WGS) entry which is preliminary data.</text>
</comment>
<proteinExistence type="predicted"/>
<dbReference type="EMBL" id="JACONW010000041">
    <property type="protein sequence ID" value="MBC3950295.1"/>
    <property type="molecule type" value="Genomic_DNA"/>
</dbReference>
<evidence type="ECO:0000313" key="1">
    <source>
        <dbReference type="EMBL" id="MBC3950295.1"/>
    </source>
</evidence>
<reference evidence="1 2" key="1">
    <citation type="submission" date="2020-08" db="EMBL/GenBank/DDBJ databases">
        <title>Putative novel bacterial strains isolated from necrotic wheat leaf tissues caused by Xanthomonas translucens.</title>
        <authorList>
            <person name="Tambong J.T."/>
        </authorList>
    </citation>
    <scope>NUCLEOTIDE SEQUENCE [LARGE SCALE GENOMIC DNA]</scope>
    <source>
        <strain evidence="1 2">DOAB 1069</strain>
    </source>
</reference>
<gene>
    <name evidence="1" type="ORF">H8S59_11010</name>
</gene>